<reference evidence="2" key="1">
    <citation type="journal article" date="2019" name="Int. J. Syst. Evol. Microbiol.">
        <title>The Global Catalogue of Microorganisms (GCM) 10K type strain sequencing project: providing services to taxonomists for standard genome sequencing and annotation.</title>
        <authorList>
            <consortium name="The Broad Institute Genomics Platform"/>
            <consortium name="The Broad Institute Genome Sequencing Center for Infectious Disease"/>
            <person name="Wu L."/>
            <person name="Ma J."/>
        </authorList>
    </citation>
    <scope>NUCLEOTIDE SEQUENCE [LARGE SCALE GENOMIC DNA]</scope>
    <source>
        <strain evidence="2">KCTC 42644</strain>
    </source>
</reference>
<sequence length="122" mass="13043">MRTLTARATPIFERGDIVRLPFPYTDRPVQQRRPALIVSDGGVGAGGRLIWVVMITSAANAPWPQDVAIGDDYSKLGLPIPSVVRPTKVAALDGGSAELIGKASDDLLARVLQEIGDILNVR</sequence>
<dbReference type="EMBL" id="JBHRXV010000001">
    <property type="protein sequence ID" value="MFC3711401.1"/>
    <property type="molecule type" value="Genomic_DNA"/>
</dbReference>
<dbReference type="Gene3D" id="2.30.30.110">
    <property type="match status" value="1"/>
</dbReference>
<evidence type="ECO:0000313" key="2">
    <source>
        <dbReference type="Proteomes" id="UP001595615"/>
    </source>
</evidence>
<dbReference type="InterPro" id="IPR011067">
    <property type="entry name" value="Plasmid_toxin/cell-grow_inhib"/>
</dbReference>
<protein>
    <submittedName>
        <fullName evidence="1">Type II toxin-antitoxin system PemK/MazF family toxin</fullName>
    </submittedName>
</protein>
<gene>
    <name evidence="1" type="ORF">ACFOMD_02390</name>
</gene>
<dbReference type="Pfam" id="PF02452">
    <property type="entry name" value="PemK_toxin"/>
    <property type="match status" value="1"/>
</dbReference>
<name>A0ABV7X6F2_9SPHN</name>
<keyword evidence="2" id="KW-1185">Reference proteome</keyword>
<dbReference type="InterPro" id="IPR003477">
    <property type="entry name" value="PemK-like"/>
</dbReference>
<accession>A0ABV7X6F2</accession>
<comment type="caution">
    <text evidence="1">The sequence shown here is derived from an EMBL/GenBank/DDBJ whole genome shotgun (WGS) entry which is preliminary data.</text>
</comment>
<proteinExistence type="predicted"/>
<dbReference type="RefSeq" id="WP_380856708.1">
    <property type="nucleotide sequence ID" value="NZ_JBHRXV010000001.1"/>
</dbReference>
<evidence type="ECO:0000313" key="1">
    <source>
        <dbReference type="EMBL" id="MFC3711401.1"/>
    </source>
</evidence>
<dbReference type="Proteomes" id="UP001595615">
    <property type="component" value="Unassembled WGS sequence"/>
</dbReference>
<organism evidence="1 2">
    <name type="scientific">Sphingoaurantiacus capsulatus</name>
    <dbReference type="NCBI Taxonomy" id="1771310"/>
    <lineage>
        <taxon>Bacteria</taxon>
        <taxon>Pseudomonadati</taxon>
        <taxon>Pseudomonadota</taxon>
        <taxon>Alphaproteobacteria</taxon>
        <taxon>Sphingomonadales</taxon>
        <taxon>Sphingosinicellaceae</taxon>
        <taxon>Sphingoaurantiacus</taxon>
    </lineage>
</organism>
<dbReference type="SUPFAM" id="SSF50118">
    <property type="entry name" value="Cell growth inhibitor/plasmid maintenance toxic component"/>
    <property type="match status" value="1"/>
</dbReference>